<accession>A0AAE9I188</accession>
<name>A0AAE9I188_9BURK</name>
<keyword evidence="3" id="KW-0238">DNA-binding</keyword>
<proteinExistence type="inferred from homology"/>
<dbReference type="SUPFAM" id="SSF46785">
    <property type="entry name" value="Winged helix' DNA-binding domain"/>
    <property type="match status" value="1"/>
</dbReference>
<dbReference type="RefSeq" id="WP_250025283.1">
    <property type="nucleotide sequence ID" value="NZ_CP097330.1"/>
</dbReference>
<dbReference type="InterPro" id="IPR005119">
    <property type="entry name" value="LysR_subst-bd"/>
</dbReference>
<dbReference type="PROSITE" id="PS50931">
    <property type="entry name" value="HTH_LYSR"/>
    <property type="match status" value="1"/>
</dbReference>
<dbReference type="InterPro" id="IPR036390">
    <property type="entry name" value="WH_DNA-bd_sf"/>
</dbReference>
<dbReference type="PRINTS" id="PR00039">
    <property type="entry name" value="HTHLYSR"/>
</dbReference>
<dbReference type="SUPFAM" id="SSF53850">
    <property type="entry name" value="Periplasmic binding protein-like II"/>
    <property type="match status" value="1"/>
</dbReference>
<dbReference type="KEGG" id="ccam:M5D45_07790"/>
<dbReference type="Proteomes" id="UP001056132">
    <property type="component" value="Chromosome 1"/>
</dbReference>
<dbReference type="GO" id="GO:0003700">
    <property type="term" value="F:DNA-binding transcription factor activity"/>
    <property type="evidence" value="ECO:0007669"/>
    <property type="project" value="InterPro"/>
</dbReference>
<keyword evidence="2" id="KW-0805">Transcription regulation</keyword>
<dbReference type="InterPro" id="IPR036388">
    <property type="entry name" value="WH-like_DNA-bd_sf"/>
</dbReference>
<dbReference type="PANTHER" id="PTHR30126">
    <property type="entry name" value="HTH-TYPE TRANSCRIPTIONAL REGULATOR"/>
    <property type="match status" value="1"/>
</dbReference>
<evidence type="ECO:0000256" key="4">
    <source>
        <dbReference type="ARBA" id="ARBA00023163"/>
    </source>
</evidence>
<dbReference type="EMBL" id="CP097330">
    <property type="protein sequence ID" value="URF05687.1"/>
    <property type="molecule type" value="Genomic_DNA"/>
</dbReference>
<dbReference type="AlphaFoldDB" id="A0AAE9I188"/>
<evidence type="ECO:0000313" key="7">
    <source>
        <dbReference type="Proteomes" id="UP001056132"/>
    </source>
</evidence>
<dbReference type="Gene3D" id="3.40.190.290">
    <property type="match status" value="1"/>
</dbReference>
<dbReference type="Gene3D" id="1.10.10.10">
    <property type="entry name" value="Winged helix-like DNA-binding domain superfamily/Winged helix DNA-binding domain"/>
    <property type="match status" value="1"/>
</dbReference>
<dbReference type="FunFam" id="1.10.10.10:FF:000001">
    <property type="entry name" value="LysR family transcriptional regulator"/>
    <property type="match status" value="1"/>
</dbReference>
<gene>
    <name evidence="6" type="ORF">M5D45_07790</name>
</gene>
<comment type="similarity">
    <text evidence="1">Belongs to the LysR transcriptional regulatory family.</text>
</comment>
<feature type="domain" description="HTH lysR-type" evidence="5">
    <location>
        <begin position="1"/>
        <end position="58"/>
    </location>
</feature>
<dbReference type="Pfam" id="PF03466">
    <property type="entry name" value="LysR_substrate"/>
    <property type="match status" value="1"/>
</dbReference>
<evidence type="ECO:0000256" key="2">
    <source>
        <dbReference type="ARBA" id="ARBA00023015"/>
    </source>
</evidence>
<dbReference type="GO" id="GO:0000976">
    <property type="term" value="F:transcription cis-regulatory region binding"/>
    <property type="evidence" value="ECO:0007669"/>
    <property type="project" value="TreeGrafter"/>
</dbReference>
<evidence type="ECO:0000313" key="6">
    <source>
        <dbReference type="EMBL" id="URF05687.1"/>
    </source>
</evidence>
<keyword evidence="4" id="KW-0804">Transcription</keyword>
<dbReference type="PANTHER" id="PTHR30126:SF40">
    <property type="entry name" value="HTH-TYPE TRANSCRIPTIONAL REGULATOR GLTR"/>
    <property type="match status" value="1"/>
</dbReference>
<protein>
    <submittedName>
        <fullName evidence="6">LysR substrate-binding domain-containing protein</fullName>
    </submittedName>
</protein>
<evidence type="ECO:0000256" key="3">
    <source>
        <dbReference type="ARBA" id="ARBA00023125"/>
    </source>
</evidence>
<reference evidence="6" key="1">
    <citation type="journal article" date="2022" name="Microbiol. Resour. Announc.">
        <title>Genome Sequence of Cupriavidus campinensis Strain G5, a Member of a Bacterial Consortium Capable of Polyethylene Degradation.</title>
        <authorList>
            <person name="Schneider B."/>
            <person name="Pfeiffer F."/>
            <person name="Dyall-Smith M."/>
            <person name="Kunte H.J."/>
        </authorList>
    </citation>
    <scope>NUCLEOTIDE SEQUENCE</scope>
    <source>
        <strain evidence="6">G5</strain>
    </source>
</reference>
<dbReference type="InterPro" id="IPR000847">
    <property type="entry name" value="LysR_HTH_N"/>
</dbReference>
<reference evidence="6" key="2">
    <citation type="submission" date="2022-05" db="EMBL/GenBank/DDBJ databases">
        <authorList>
            <person name="Kunte H.-J."/>
        </authorList>
    </citation>
    <scope>NUCLEOTIDE SEQUENCE</scope>
    <source>
        <strain evidence="6">G5</strain>
    </source>
</reference>
<sequence>MELAELEIFRAVAREQSITRAAKRLDRVQSNVTTRVKQLEESLGVSLFQRDSKKMLLTPEGLRLLDYADRLLALADEARQSMRSDAPSGPLRLGSMESSAATLLPRPLGSFHARWPDVELKLTTGTSQALVDAVLGHRLDCAVVAHPGKGAPDDIDLKDMGDGLDGTYLQTEELVLVLPATHPPVRRPQDVTLHQLAAFARGCTYRQCAEDWLEQAGDDMRRRLSVIDLPSYHAILAYVAAGSAVGIVPRSLLAVHREMAHLQTVPVRTVHTFLVKRAGFATSACTAFLRELRETQQGQSPSSSTQPEAQP</sequence>
<evidence type="ECO:0000259" key="5">
    <source>
        <dbReference type="PROSITE" id="PS50931"/>
    </source>
</evidence>
<dbReference type="Pfam" id="PF00126">
    <property type="entry name" value="HTH_1"/>
    <property type="match status" value="1"/>
</dbReference>
<evidence type="ECO:0000256" key="1">
    <source>
        <dbReference type="ARBA" id="ARBA00009437"/>
    </source>
</evidence>
<organism evidence="6 7">
    <name type="scientific">Cupriavidus campinensis</name>
    <dbReference type="NCBI Taxonomy" id="151783"/>
    <lineage>
        <taxon>Bacteria</taxon>
        <taxon>Pseudomonadati</taxon>
        <taxon>Pseudomonadota</taxon>
        <taxon>Betaproteobacteria</taxon>
        <taxon>Burkholderiales</taxon>
        <taxon>Burkholderiaceae</taxon>
        <taxon>Cupriavidus</taxon>
    </lineage>
</organism>